<dbReference type="RefSeq" id="WP_123664485.1">
    <property type="nucleotide sequence ID" value="NZ_RJKE01000001.1"/>
</dbReference>
<protein>
    <submittedName>
        <fullName evidence="1">Enoyl-CoA hydratase/carnithine racemase</fullName>
    </submittedName>
</protein>
<dbReference type="Proteomes" id="UP000272400">
    <property type="component" value="Unassembled WGS sequence"/>
</dbReference>
<dbReference type="InterPro" id="IPR001753">
    <property type="entry name" value="Enoyl-CoA_hydra/iso"/>
</dbReference>
<dbReference type="OrthoDB" id="153350at2"/>
<dbReference type="SUPFAM" id="SSF52096">
    <property type="entry name" value="ClpP/crotonase"/>
    <property type="match status" value="1"/>
</dbReference>
<comment type="caution">
    <text evidence="1">The sequence shown here is derived from an EMBL/GenBank/DDBJ whole genome shotgun (WGS) entry which is preliminary data.</text>
</comment>
<dbReference type="Pfam" id="PF00378">
    <property type="entry name" value="ECH_1"/>
    <property type="match status" value="1"/>
</dbReference>
<evidence type="ECO:0000313" key="2">
    <source>
        <dbReference type="Proteomes" id="UP000272400"/>
    </source>
</evidence>
<dbReference type="EMBL" id="RJKE01000001">
    <property type="protein sequence ID" value="ROO84927.1"/>
    <property type="molecule type" value="Genomic_DNA"/>
</dbReference>
<dbReference type="PANTHER" id="PTHR11941:SF54">
    <property type="entry name" value="ENOYL-COA HYDRATASE, MITOCHONDRIAL"/>
    <property type="match status" value="1"/>
</dbReference>
<dbReference type="CDD" id="cd06558">
    <property type="entry name" value="crotonase-like"/>
    <property type="match status" value="1"/>
</dbReference>
<dbReference type="GO" id="GO:0003824">
    <property type="term" value="F:catalytic activity"/>
    <property type="evidence" value="ECO:0007669"/>
    <property type="project" value="UniProtKB-ARBA"/>
</dbReference>
<reference evidence="1 2" key="1">
    <citation type="submission" date="2018-11" db="EMBL/GenBank/DDBJ databases">
        <title>Sequencing the genomes of 1000 actinobacteria strains.</title>
        <authorList>
            <person name="Klenk H.-P."/>
        </authorList>
    </citation>
    <scope>NUCLEOTIDE SEQUENCE [LARGE SCALE GENOMIC DNA]</scope>
    <source>
        <strain evidence="1 2">DSM 44254</strain>
    </source>
</reference>
<accession>A0A3N1CUI3</accession>
<evidence type="ECO:0000313" key="1">
    <source>
        <dbReference type="EMBL" id="ROO84927.1"/>
    </source>
</evidence>
<sequence length="269" mass="29619">MTSTDLPQYKTIQYEEIDKVAVVTLNRPEVLNAFDSVMMREIASCWRYLRDRETIRAIVLTGAGDKAFCTGLDRKAEAVGENGAVPLHHNDPGHFLPPKTAGHLYKPVIAAVNGMACAGAFYLLGEVEFIIASETATFFDPHTTYGMAAVFEPMMMLQRMPLGEVMRMSLMGSYERMTATRAHQIGLAQELTAPADLLPRALEVATRIASQPALATETTVKSIWTAQESSYRAALEMGQSLIQLGTSDASLREGARTFQSGRRITWTPR</sequence>
<dbReference type="Gene3D" id="3.90.226.10">
    <property type="entry name" value="2-enoyl-CoA Hydratase, Chain A, domain 1"/>
    <property type="match status" value="1"/>
</dbReference>
<dbReference type="GO" id="GO:0006635">
    <property type="term" value="P:fatty acid beta-oxidation"/>
    <property type="evidence" value="ECO:0007669"/>
    <property type="project" value="TreeGrafter"/>
</dbReference>
<organism evidence="1 2">
    <name type="scientific">Actinocorallia herbida</name>
    <dbReference type="NCBI Taxonomy" id="58109"/>
    <lineage>
        <taxon>Bacteria</taxon>
        <taxon>Bacillati</taxon>
        <taxon>Actinomycetota</taxon>
        <taxon>Actinomycetes</taxon>
        <taxon>Streptosporangiales</taxon>
        <taxon>Thermomonosporaceae</taxon>
        <taxon>Actinocorallia</taxon>
    </lineage>
</organism>
<keyword evidence="2" id="KW-1185">Reference proteome</keyword>
<dbReference type="AlphaFoldDB" id="A0A3N1CUI3"/>
<name>A0A3N1CUI3_9ACTN</name>
<dbReference type="PANTHER" id="PTHR11941">
    <property type="entry name" value="ENOYL-COA HYDRATASE-RELATED"/>
    <property type="match status" value="1"/>
</dbReference>
<dbReference type="InterPro" id="IPR029045">
    <property type="entry name" value="ClpP/crotonase-like_dom_sf"/>
</dbReference>
<proteinExistence type="predicted"/>
<gene>
    <name evidence="1" type="ORF">EDD29_2459</name>
</gene>